<sequence>MGQKEGTNTRTSVTHPSTTLAKARLTTDEFRDEISRGGAEKAWLDLSAGGIKSGAGRGFVPHSLITAACKKRKGTKGGCNTRTSQRSPILVLLSPKHALTRSSDGIRCISAGMIAPISTCGMKCYKQSSMIPQQRGEACRWNKIRGGAGICTSLFDHGCFSTVIANRRHGVKRGVVRRAKRERGQKEGCNTRTSQEVTHPSTTLAQARLTSEF</sequence>
<name>A0A835MJL7_9ROSI</name>
<dbReference type="AlphaFoldDB" id="A0A835MJL7"/>
<dbReference type="Proteomes" id="UP000657918">
    <property type="component" value="Unassembled WGS sequence"/>
</dbReference>
<feature type="region of interest" description="Disordered" evidence="1">
    <location>
        <begin position="181"/>
        <end position="202"/>
    </location>
</feature>
<reference evidence="2 3" key="1">
    <citation type="submission" date="2020-10" db="EMBL/GenBank/DDBJ databases">
        <title>Plant Genome Project.</title>
        <authorList>
            <person name="Zhang R.-G."/>
        </authorList>
    </citation>
    <scope>NUCLEOTIDE SEQUENCE [LARGE SCALE GENOMIC DNA]</scope>
    <source>
        <strain evidence="2">FAFU-HL-1</strain>
        <tissue evidence="2">Leaf</tissue>
    </source>
</reference>
<organism evidence="2 3">
    <name type="scientific">Salix dunnii</name>
    <dbReference type="NCBI Taxonomy" id="1413687"/>
    <lineage>
        <taxon>Eukaryota</taxon>
        <taxon>Viridiplantae</taxon>
        <taxon>Streptophyta</taxon>
        <taxon>Embryophyta</taxon>
        <taxon>Tracheophyta</taxon>
        <taxon>Spermatophyta</taxon>
        <taxon>Magnoliopsida</taxon>
        <taxon>eudicotyledons</taxon>
        <taxon>Gunneridae</taxon>
        <taxon>Pentapetalae</taxon>
        <taxon>rosids</taxon>
        <taxon>fabids</taxon>
        <taxon>Malpighiales</taxon>
        <taxon>Salicaceae</taxon>
        <taxon>Saliceae</taxon>
        <taxon>Salix</taxon>
    </lineage>
</organism>
<gene>
    <name evidence="2" type="ORF">SADUNF_Sadunf17G0038800</name>
</gene>
<feature type="compositionally biased region" description="Polar residues" evidence="1">
    <location>
        <begin position="188"/>
        <end position="202"/>
    </location>
</feature>
<protein>
    <submittedName>
        <fullName evidence="2">Uncharacterized protein</fullName>
    </submittedName>
</protein>
<accession>A0A835MJL7</accession>
<comment type="caution">
    <text evidence="2">The sequence shown here is derived from an EMBL/GenBank/DDBJ whole genome shotgun (WGS) entry which is preliminary data.</text>
</comment>
<evidence type="ECO:0000313" key="3">
    <source>
        <dbReference type="Proteomes" id="UP000657918"/>
    </source>
</evidence>
<evidence type="ECO:0000313" key="2">
    <source>
        <dbReference type="EMBL" id="KAF9663336.1"/>
    </source>
</evidence>
<dbReference type="OrthoDB" id="1830248at2759"/>
<keyword evidence="3" id="KW-1185">Reference proteome</keyword>
<dbReference type="EMBL" id="JADGMS010000017">
    <property type="protein sequence ID" value="KAF9663336.1"/>
    <property type="molecule type" value="Genomic_DNA"/>
</dbReference>
<evidence type="ECO:0000256" key="1">
    <source>
        <dbReference type="SAM" id="MobiDB-lite"/>
    </source>
</evidence>
<proteinExistence type="predicted"/>